<feature type="non-terminal residue" evidence="1">
    <location>
        <position position="166"/>
    </location>
</feature>
<gene>
    <name evidence="1" type="ORF">ALEPTO_LOCUS12813</name>
</gene>
<dbReference type="CDD" id="cd21037">
    <property type="entry name" value="MLKL_NTD"/>
    <property type="match status" value="1"/>
</dbReference>
<dbReference type="InterPro" id="IPR036537">
    <property type="entry name" value="Adaptor_Cbl_N_dom_sf"/>
</dbReference>
<dbReference type="OrthoDB" id="2446089at2759"/>
<evidence type="ECO:0000313" key="1">
    <source>
        <dbReference type="EMBL" id="CAG8736781.1"/>
    </source>
</evidence>
<proteinExistence type="predicted"/>
<dbReference type="EMBL" id="CAJVPS010033214">
    <property type="protein sequence ID" value="CAG8736781.1"/>
    <property type="molecule type" value="Genomic_DNA"/>
</dbReference>
<keyword evidence="2" id="KW-1185">Reference proteome</keyword>
<dbReference type="InterPro" id="IPR059179">
    <property type="entry name" value="MLKL-like_MCAfunc"/>
</dbReference>
<dbReference type="AlphaFoldDB" id="A0A9N9NJ96"/>
<sequence length="166" mass="19562">MSSNIHNLLNTPDDEHLMIDDPMEGVEAPIIRTDFTIFSPLITEIQKYADIIRKSYEKAEHNRRVCSVLLRRVDSAAGEVKVLRQLKNEYTWFFENSNNYPIFQGFVKVIEKIQNFVNDISQLQGVMKYFNEYRAHEFSMDRKFYSLIGEFEKATEELTIALQNRL</sequence>
<dbReference type="GO" id="GO:0007166">
    <property type="term" value="P:cell surface receptor signaling pathway"/>
    <property type="evidence" value="ECO:0007669"/>
    <property type="project" value="InterPro"/>
</dbReference>
<accession>A0A9N9NJ96</accession>
<reference evidence="1" key="1">
    <citation type="submission" date="2021-06" db="EMBL/GenBank/DDBJ databases">
        <authorList>
            <person name="Kallberg Y."/>
            <person name="Tangrot J."/>
            <person name="Rosling A."/>
        </authorList>
    </citation>
    <scope>NUCLEOTIDE SEQUENCE</scope>
    <source>
        <strain evidence="1">FL130A</strain>
    </source>
</reference>
<protein>
    <submittedName>
        <fullName evidence="1">5423_t:CDS:1</fullName>
    </submittedName>
</protein>
<comment type="caution">
    <text evidence="1">The sequence shown here is derived from an EMBL/GenBank/DDBJ whole genome shotgun (WGS) entry which is preliminary data.</text>
</comment>
<evidence type="ECO:0000313" key="2">
    <source>
        <dbReference type="Proteomes" id="UP000789508"/>
    </source>
</evidence>
<dbReference type="Gene3D" id="1.20.930.20">
    <property type="entry name" value="Adaptor protein Cbl, N-terminal domain"/>
    <property type="match status" value="1"/>
</dbReference>
<dbReference type="Proteomes" id="UP000789508">
    <property type="component" value="Unassembled WGS sequence"/>
</dbReference>
<name>A0A9N9NJ96_9GLOM</name>
<organism evidence="1 2">
    <name type="scientific">Ambispora leptoticha</name>
    <dbReference type="NCBI Taxonomy" id="144679"/>
    <lineage>
        <taxon>Eukaryota</taxon>
        <taxon>Fungi</taxon>
        <taxon>Fungi incertae sedis</taxon>
        <taxon>Mucoromycota</taxon>
        <taxon>Glomeromycotina</taxon>
        <taxon>Glomeromycetes</taxon>
        <taxon>Archaeosporales</taxon>
        <taxon>Ambisporaceae</taxon>
        <taxon>Ambispora</taxon>
    </lineage>
</organism>